<sequence length="252" mass="29753">MQNSQYNKRTEENKHMIENMTNYMLTNKNMVNYLNLCLVKEKTEKKKKKITFKPSGNIQKLFFPCQEDNLFWLYYIMINNIENYKMLGEHTYSIENQEKMKCIESLKSHKSIIKELKSKIIDCENDLINNKKITLSTFIVLCAIKAINPCIVFKNIYFIYDESEAPSFIVHRVNGLYGYEPYNESLYDGIKTNRICITNINKPIKAISSYKIDEIKTLADSLHISLYDDNQKSKNKIMLYDDIKNVLQQNIE</sequence>
<accession>A0A6C0AVH5</accession>
<protein>
    <submittedName>
        <fullName evidence="1">Uncharacterized protein</fullName>
    </submittedName>
</protein>
<organism evidence="1">
    <name type="scientific">viral metagenome</name>
    <dbReference type="NCBI Taxonomy" id="1070528"/>
    <lineage>
        <taxon>unclassified sequences</taxon>
        <taxon>metagenomes</taxon>
        <taxon>organismal metagenomes</taxon>
    </lineage>
</organism>
<name>A0A6C0AVH5_9ZZZZ</name>
<proteinExistence type="predicted"/>
<dbReference type="EMBL" id="MN738770">
    <property type="protein sequence ID" value="QHS83937.1"/>
    <property type="molecule type" value="Genomic_DNA"/>
</dbReference>
<dbReference type="AlphaFoldDB" id="A0A6C0AVH5"/>
<reference evidence="1" key="1">
    <citation type="journal article" date="2020" name="Nature">
        <title>Giant virus diversity and host interactions through global metagenomics.</title>
        <authorList>
            <person name="Schulz F."/>
            <person name="Roux S."/>
            <person name="Paez-Espino D."/>
            <person name="Jungbluth S."/>
            <person name="Walsh D.A."/>
            <person name="Denef V.J."/>
            <person name="McMahon K.D."/>
            <person name="Konstantinidis K.T."/>
            <person name="Eloe-Fadrosh E.A."/>
            <person name="Kyrpides N.C."/>
            <person name="Woyke T."/>
        </authorList>
    </citation>
    <scope>NUCLEOTIDE SEQUENCE</scope>
    <source>
        <strain evidence="1">GVMAG-S-ERX555965-48</strain>
    </source>
</reference>
<evidence type="ECO:0000313" key="1">
    <source>
        <dbReference type="EMBL" id="QHS83937.1"/>
    </source>
</evidence>